<gene>
    <name evidence="2" type="ORF">K503DRAFT_337422</name>
</gene>
<organism evidence="2 3">
    <name type="scientific">Rhizopogon vinicolor AM-OR11-026</name>
    <dbReference type="NCBI Taxonomy" id="1314800"/>
    <lineage>
        <taxon>Eukaryota</taxon>
        <taxon>Fungi</taxon>
        <taxon>Dikarya</taxon>
        <taxon>Basidiomycota</taxon>
        <taxon>Agaricomycotina</taxon>
        <taxon>Agaricomycetes</taxon>
        <taxon>Agaricomycetidae</taxon>
        <taxon>Boletales</taxon>
        <taxon>Suillineae</taxon>
        <taxon>Rhizopogonaceae</taxon>
        <taxon>Rhizopogon</taxon>
    </lineage>
</organism>
<accession>A0A1B7MTM9</accession>
<evidence type="ECO:0000313" key="2">
    <source>
        <dbReference type="EMBL" id="OAX35945.1"/>
    </source>
</evidence>
<dbReference type="Proteomes" id="UP000092154">
    <property type="component" value="Unassembled WGS sequence"/>
</dbReference>
<protein>
    <submittedName>
        <fullName evidence="2">Uncharacterized protein</fullName>
    </submittedName>
</protein>
<keyword evidence="3" id="KW-1185">Reference proteome</keyword>
<feature type="compositionally biased region" description="Polar residues" evidence="1">
    <location>
        <begin position="1"/>
        <end position="15"/>
    </location>
</feature>
<feature type="region of interest" description="Disordered" evidence="1">
    <location>
        <begin position="1"/>
        <end position="35"/>
    </location>
</feature>
<reference evidence="2 3" key="1">
    <citation type="submission" date="2016-06" db="EMBL/GenBank/DDBJ databases">
        <title>Comparative genomics of the ectomycorrhizal sister species Rhizopogon vinicolor and Rhizopogon vesiculosus (Basidiomycota: Boletales) reveals a divergence of the mating type B locus.</title>
        <authorList>
            <consortium name="DOE Joint Genome Institute"/>
            <person name="Mujic A.B."/>
            <person name="Kuo A."/>
            <person name="Tritt A."/>
            <person name="Lipzen A."/>
            <person name="Chen C."/>
            <person name="Johnson J."/>
            <person name="Sharma A."/>
            <person name="Barry K."/>
            <person name="Grigoriev I.V."/>
            <person name="Spatafora J.W."/>
        </authorList>
    </citation>
    <scope>NUCLEOTIDE SEQUENCE [LARGE SCALE GENOMIC DNA]</scope>
    <source>
        <strain evidence="2 3">AM-OR11-026</strain>
    </source>
</reference>
<dbReference type="EMBL" id="KV448454">
    <property type="protein sequence ID" value="OAX35945.1"/>
    <property type="molecule type" value="Genomic_DNA"/>
</dbReference>
<dbReference type="AlphaFoldDB" id="A0A1B7MTM9"/>
<sequence>MTMHSQSNNGSSSQLAGPGVAGPSGSKDSSTQTSSALPDLLQWGMAVECFAVVDEFKTSRISKGVDLVQISRIIDAAPDGPIDDDSIAGLADSCFKMLDRWESELDKGPDERDSPRPERDTGEGREGGRWETPIREMSQLSCVCDIGAG</sequence>
<evidence type="ECO:0000313" key="3">
    <source>
        <dbReference type="Proteomes" id="UP000092154"/>
    </source>
</evidence>
<proteinExistence type="predicted"/>
<evidence type="ECO:0000256" key="1">
    <source>
        <dbReference type="SAM" id="MobiDB-lite"/>
    </source>
</evidence>
<feature type="compositionally biased region" description="Low complexity" evidence="1">
    <location>
        <begin position="24"/>
        <end position="35"/>
    </location>
</feature>
<name>A0A1B7MTM9_9AGAM</name>
<feature type="region of interest" description="Disordered" evidence="1">
    <location>
        <begin position="101"/>
        <end position="134"/>
    </location>
</feature>
<dbReference type="InParanoid" id="A0A1B7MTM9"/>